<feature type="transmembrane region" description="Helical" evidence="6">
    <location>
        <begin position="37"/>
        <end position="55"/>
    </location>
</feature>
<dbReference type="HOGENOM" id="CLU_1968424_0_0_5"/>
<evidence type="ECO:0000256" key="6">
    <source>
        <dbReference type="SAM" id="Phobius"/>
    </source>
</evidence>
<organism evidence="8 9">
    <name type="scientific">Paracoccus aminophilus JCM 7686</name>
    <dbReference type="NCBI Taxonomy" id="1367847"/>
    <lineage>
        <taxon>Bacteria</taxon>
        <taxon>Pseudomonadati</taxon>
        <taxon>Pseudomonadota</taxon>
        <taxon>Alphaproteobacteria</taxon>
        <taxon>Rhodobacterales</taxon>
        <taxon>Paracoccaceae</taxon>
        <taxon>Paracoccus</taxon>
    </lineage>
</organism>
<evidence type="ECO:0000313" key="9">
    <source>
        <dbReference type="Proteomes" id="UP000015480"/>
    </source>
</evidence>
<dbReference type="KEGG" id="pami:JCM7686_pAMI5p112"/>
<keyword evidence="8" id="KW-0614">Plasmid</keyword>
<keyword evidence="4 6" id="KW-1133">Transmembrane helix</keyword>
<evidence type="ECO:0000256" key="3">
    <source>
        <dbReference type="ARBA" id="ARBA00022692"/>
    </source>
</evidence>
<keyword evidence="5 6" id="KW-0472">Membrane</keyword>
<reference evidence="8 9" key="1">
    <citation type="journal article" date="2014" name="BMC Genomics">
        <title>Architecture and functions of a multipartite genome of the methylotrophic bacterium Paracoccus aminophilus JCM 7686, containing primary and secondary chromids.</title>
        <authorList>
            <person name="Dziewit L."/>
            <person name="Czarnecki J."/>
            <person name="Wibberg D."/>
            <person name="Radlinska M."/>
            <person name="Mrozek P."/>
            <person name="Szymczak M."/>
            <person name="Schluter A."/>
            <person name="Puhler A."/>
            <person name="Bartosik D."/>
        </authorList>
    </citation>
    <scope>NUCLEOTIDE SEQUENCE [LARGE SCALE GENOMIC DNA]</scope>
    <source>
        <strain evidence="8">JCM 7686</strain>
        <plasmid evidence="9">Plasmid pAMI5</plasmid>
    </source>
</reference>
<dbReference type="PATRIC" id="fig|1367847.3.peg.4146"/>
<dbReference type="EMBL" id="CP006653">
    <property type="protein sequence ID" value="AGT11178.1"/>
    <property type="molecule type" value="Genomic_DNA"/>
</dbReference>
<evidence type="ECO:0000256" key="1">
    <source>
        <dbReference type="ARBA" id="ARBA00004141"/>
    </source>
</evidence>
<dbReference type="GO" id="GO:0005886">
    <property type="term" value="C:plasma membrane"/>
    <property type="evidence" value="ECO:0007669"/>
    <property type="project" value="TreeGrafter"/>
</dbReference>
<dbReference type="AlphaFoldDB" id="S5YI74"/>
<feature type="transmembrane region" description="Helical" evidence="6">
    <location>
        <begin position="76"/>
        <end position="93"/>
    </location>
</feature>
<sequence length="127" mass="13849">MTASRSAEVVTFLLVGLSSTAVYFSLLWALQGLTPRVAVLAAICYLASMIWNFVLQRSLTFRHRSPSRGAPYRFGLMHGVALGLNSLTMWALVERAGLPLYAAQIGVTTLIAALIYLASSRWVFATP</sequence>
<name>S5YI74_PARAH</name>
<feature type="transmembrane region" description="Helical" evidence="6">
    <location>
        <begin position="12"/>
        <end position="31"/>
    </location>
</feature>
<gene>
    <name evidence="8" type="ORF">JCM7686_pAMI5p112</name>
</gene>
<keyword evidence="3 6" id="KW-0812">Transmembrane</keyword>
<comment type="subcellular location">
    <subcellularLocation>
        <location evidence="1">Membrane</location>
        <topology evidence="1">Multi-pass membrane protein</topology>
    </subcellularLocation>
</comment>
<keyword evidence="9" id="KW-1185">Reference proteome</keyword>
<dbReference type="GO" id="GO:0000271">
    <property type="term" value="P:polysaccharide biosynthetic process"/>
    <property type="evidence" value="ECO:0007669"/>
    <property type="project" value="InterPro"/>
</dbReference>
<dbReference type="PANTHER" id="PTHR38459:SF1">
    <property type="entry name" value="PROPHAGE BACTOPRENOL-LINKED GLUCOSE TRANSLOCASE HOMOLOG"/>
    <property type="match status" value="1"/>
</dbReference>
<dbReference type="Proteomes" id="UP000015480">
    <property type="component" value="Plasmid pAMI5"/>
</dbReference>
<proteinExistence type="inferred from homology"/>
<dbReference type="Pfam" id="PF04138">
    <property type="entry name" value="GtrA_DPMS_TM"/>
    <property type="match status" value="1"/>
</dbReference>
<dbReference type="InterPro" id="IPR051401">
    <property type="entry name" value="GtrA_CellWall_Glycosyl"/>
</dbReference>
<dbReference type="OrthoDB" id="7777987at2"/>
<evidence type="ECO:0000256" key="5">
    <source>
        <dbReference type="ARBA" id="ARBA00023136"/>
    </source>
</evidence>
<evidence type="ECO:0000256" key="4">
    <source>
        <dbReference type="ARBA" id="ARBA00022989"/>
    </source>
</evidence>
<dbReference type="InterPro" id="IPR007267">
    <property type="entry name" value="GtrA_DPMS_TM"/>
</dbReference>
<feature type="transmembrane region" description="Helical" evidence="6">
    <location>
        <begin position="99"/>
        <end position="118"/>
    </location>
</feature>
<evidence type="ECO:0000313" key="8">
    <source>
        <dbReference type="EMBL" id="AGT11178.1"/>
    </source>
</evidence>
<feature type="domain" description="GtrA/DPMS transmembrane" evidence="7">
    <location>
        <begin position="11"/>
        <end position="124"/>
    </location>
</feature>
<comment type="similarity">
    <text evidence="2">Belongs to the GtrA family.</text>
</comment>
<accession>S5YI74</accession>
<dbReference type="PANTHER" id="PTHR38459">
    <property type="entry name" value="PROPHAGE BACTOPRENOL-LINKED GLUCOSE TRANSLOCASE HOMOLOG"/>
    <property type="match status" value="1"/>
</dbReference>
<evidence type="ECO:0000256" key="2">
    <source>
        <dbReference type="ARBA" id="ARBA00009399"/>
    </source>
</evidence>
<evidence type="ECO:0000259" key="7">
    <source>
        <dbReference type="Pfam" id="PF04138"/>
    </source>
</evidence>
<geneLocation type="plasmid" evidence="8 9">
    <name>pAMI5</name>
</geneLocation>
<dbReference type="RefSeq" id="WP_020952949.1">
    <property type="nucleotide sequence ID" value="NC_022043.1"/>
</dbReference>
<protein>
    <recommendedName>
        <fullName evidence="7">GtrA/DPMS transmembrane domain-containing protein</fullName>
    </recommendedName>
</protein>